<keyword evidence="7" id="KW-1185">Reference proteome</keyword>
<dbReference type="InterPro" id="IPR051458">
    <property type="entry name" value="Cyt/Met_Dipeptidase"/>
</dbReference>
<keyword evidence="2" id="KW-0479">Metal-binding</keyword>
<dbReference type="Gene3D" id="3.30.70.360">
    <property type="match status" value="1"/>
</dbReference>
<dbReference type="GO" id="GO:0006508">
    <property type="term" value="P:proteolysis"/>
    <property type="evidence" value="ECO:0007669"/>
    <property type="project" value="UniProtKB-KW"/>
</dbReference>
<evidence type="ECO:0000256" key="4">
    <source>
        <dbReference type="SAM" id="MobiDB-lite"/>
    </source>
</evidence>
<evidence type="ECO:0000256" key="2">
    <source>
        <dbReference type="ARBA" id="ARBA00022723"/>
    </source>
</evidence>
<evidence type="ECO:0000313" key="6">
    <source>
        <dbReference type="EMBL" id="GEN78662.1"/>
    </source>
</evidence>
<comment type="caution">
    <text evidence="6">The sequence shown here is derived from an EMBL/GenBank/DDBJ whole genome shotgun (WGS) entry which is preliminary data.</text>
</comment>
<dbReference type="Pfam" id="PF01546">
    <property type="entry name" value="Peptidase_M20"/>
    <property type="match status" value="1"/>
</dbReference>
<keyword evidence="3" id="KW-0378">Hydrolase</keyword>
<dbReference type="NCBIfam" id="NF005914">
    <property type="entry name" value="PRK07907.1"/>
    <property type="match status" value="1"/>
</dbReference>
<dbReference type="EMBL" id="BJYK01000001">
    <property type="protein sequence ID" value="GEN78662.1"/>
    <property type="molecule type" value="Genomic_DNA"/>
</dbReference>
<feature type="region of interest" description="Disordered" evidence="4">
    <location>
        <begin position="1"/>
        <end position="23"/>
    </location>
</feature>
<dbReference type="PANTHER" id="PTHR43270:SF12">
    <property type="entry name" value="SUCCINYL-DIAMINOPIMELATE DESUCCINYLASE"/>
    <property type="match status" value="1"/>
</dbReference>
<gene>
    <name evidence="6" type="ORF">AFE02nite_03960</name>
</gene>
<evidence type="ECO:0000259" key="5">
    <source>
        <dbReference type="Pfam" id="PF07687"/>
    </source>
</evidence>
<feature type="domain" description="Peptidase M20 dimerisation" evidence="5">
    <location>
        <begin position="218"/>
        <end position="365"/>
    </location>
</feature>
<dbReference type="InterPro" id="IPR002933">
    <property type="entry name" value="Peptidase_M20"/>
</dbReference>
<keyword evidence="1" id="KW-0645">Protease</keyword>
<dbReference type="AlphaFoldDB" id="A0A511YTZ3"/>
<dbReference type="PANTHER" id="PTHR43270">
    <property type="entry name" value="BETA-ALA-HIS DIPEPTIDASE"/>
    <property type="match status" value="1"/>
</dbReference>
<evidence type="ECO:0000256" key="3">
    <source>
        <dbReference type="ARBA" id="ARBA00022801"/>
    </source>
</evidence>
<dbReference type="InterPro" id="IPR011650">
    <property type="entry name" value="Peptidase_M20_dimer"/>
</dbReference>
<sequence length="468" mass="48612">MWAVTDDARPTQPTPADTTGADVDTLRARVRDGWPQAREDLAALVRIPGVSNPAFDPAQMTRSAQAVADLLRGVLPDVRILTATRADGLVSRPAVVARRPAPDGAPTVLLYAHHDVQPPGDEAVWATSPFEPTERDGRLYGRGAADDKAGVVAHVAALRALGEDLRVGVTVFVEGEEEVGSPTFGDFLREHRDLLAADLVILADSVNWKVGVPAFTTSLRGLVDCEVEVAVLEHALHSGMYGGPILDATTLLVRLLATLHDDAGDVAVAGLVEAADPVVDYDEADFRADAALLPGTALAGTGSIAARLWTKPALSVIGIDATSVAHASNTLAPSARAKISLRIAPGQEPADALAALTAHLTQHAPFGARVTVTDGELGRPWAGAADSPLAQVARAAYSQAWGADVVDVGLGGSIPLVADLLEVFPGATVLVTGVEDPDSRAHSENESVHLAELEKAVLAEALLLSSLA</sequence>
<accession>A0A511YTZ3</accession>
<organism evidence="6 7">
    <name type="scientific">Actinotalea fermentans</name>
    <dbReference type="NCBI Taxonomy" id="43671"/>
    <lineage>
        <taxon>Bacteria</taxon>
        <taxon>Bacillati</taxon>
        <taxon>Actinomycetota</taxon>
        <taxon>Actinomycetes</taxon>
        <taxon>Micrococcales</taxon>
        <taxon>Cellulomonadaceae</taxon>
        <taxon>Actinotalea</taxon>
    </lineage>
</organism>
<dbReference type="Proteomes" id="UP000321484">
    <property type="component" value="Unassembled WGS sequence"/>
</dbReference>
<protein>
    <submittedName>
        <fullName evidence="6">Dipeptidase</fullName>
    </submittedName>
</protein>
<dbReference type="SUPFAM" id="SSF53187">
    <property type="entry name" value="Zn-dependent exopeptidases"/>
    <property type="match status" value="1"/>
</dbReference>
<dbReference type="Gene3D" id="3.40.630.10">
    <property type="entry name" value="Zn peptidases"/>
    <property type="match status" value="1"/>
</dbReference>
<dbReference type="GO" id="GO:0008233">
    <property type="term" value="F:peptidase activity"/>
    <property type="evidence" value="ECO:0007669"/>
    <property type="project" value="UniProtKB-KW"/>
</dbReference>
<evidence type="ECO:0000256" key="1">
    <source>
        <dbReference type="ARBA" id="ARBA00022670"/>
    </source>
</evidence>
<evidence type="ECO:0000313" key="7">
    <source>
        <dbReference type="Proteomes" id="UP000321484"/>
    </source>
</evidence>
<proteinExistence type="predicted"/>
<dbReference type="Pfam" id="PF07687">
    <property type="entry name" value="M20_dimer"/>
    <property type="match status" value="1"/>
</dbReference>
<dbReference type="GO" id="GO:0046872">
    <property type="term" value="F:metal ion binding"/>
    <property type="evidence" value="ECO:0007669"/>
    <property type="project" value="UniProtKB-KW"/>
</dbReference>
<reference evidence="6 7" key="1">
    <citation type="submission" date="2019-07" db="EMBL/GenBank/DDBJ databases">
        <title>Whole genome shotgun sequence of Actinotalea fermentans NBRC 105374.</title>
        <authorList>
            <person name="Hosoyama A."/>
            <person name="Uohara A."/>
            <person name="Ohji S."/>
            <person name="Ichikawa N."/>
        </authorList>
    </citation>
    <scope>NUCLEOTIDE SEQUENCE [LARGE SCALE GENOMIC DNA]</scope>
    <source>
        <strain evidence="6 7">NBRC 105374</strain>
    </source>
</reference>
<name>A0A511YTZ3_9CELL</name>